<dbReference type="AlphaFoldDB" id="A0A2Z6PM30"/>
<dbReference type="InterPro" id="IPR044730">
    <property type="entry name" value="RNase_H-like_dom_plant"/>
</dbReference>
<dbReference type="InterPro" id="IPR036397">
    <property type="entry name" value="RNaseH_sf"/>
</dbReference>
<dbReference type="GO" id="GO:0003676">
    <property type="term" value="F:nucleic acid binding"/>
    <property type="evidence" value="ECO:0007669"/>
    <property type="project" value="InterPro"/>
</dbReference>
<dbReference type="InterPro" id="IPR012337">
    <property type="entry name" value="RNaseH-like_sf"/>
</dbReference>
<dbReference type="PROSITE" id="PS50879">
    <property type="entry name" value="RNASE_H_1"/>
    <property type="match status" value="1"/>
</dbReference>
<dbReference type="EMBL" id="DF974216">
    <property type="protein sequence ID" value="GAU46467.1"/>
    <property type="molecule type" value="Genomic_DNA"/>
</dbReference>
<dbReference type="Pfam" id="PF13456">
    <property type="entry name" value="RVT_3"/>
    <property type="match status" value="1"/>
</dbReference>
<name>A0A2Z6PM30_TRISU</name>
<dbReference type="Proteomes" id="UP000242715">
    <property type="component" value="Unassembled WGS sequence"/>
</dbReference>
<evidence type="ECO:0000259" key="1">
    <source>
        <dbReference type="PROSITE" id="PS50879"/>
    </source>
</evidence>
<reference evidence="3" key="1">
    <citation type="journal article" date="2017" name="Front. Plant Sci.">
        <title>Climate Clever Clovers: New Paradigm to Reduce the Environmental Footprint of Ruminants by Breeding Low Methanogenic Forages Utilizing Haplotype Variation.</title>
        <authorList>
            <person name="Kaur P."/>
            <person name="Appels R."/>
            <person name="Bayer P.E."/>
            <person name="Keeble-Gagnere G."/>
            <person name="Wang J."/>
            <person name="Hirakawa H."/>
            <person name="Shirasawa K."/>
            <person name="Vercoe P."/>
            <person name="Stefanova K."/>
            <person name="Durmic Z."/>
            <person name="Nichols P."/>
            <person name="Revell C."/>
            <person name="Isobe S.N."/>
            <person name="Edwards D."/>
            <person name="Erskine W."/>
        </authorList>
    </citation>
    <scope>NUCLEOTIDE SEQUENCE [LARGE SCALE GENOMIC DNA]</scope>
    <source>
        <strain evidence="3">cv. Daliak</strain>
    </source>
</reference>
<dbReference type="InterPro" id="IPR053151">
    <property type="entry name" value="RNase_H-like"/>
</dbReference>
<evidence type="ECO:0000313" key="2">
    <source>
        <dbReference type="EMBL" id="GAU46467.1"/>
    </source>
</evidence>
<dbReference type="PANTHER" id="PTHR47723">
    <property type="entry name" value="OS05G0353850 PROTEIN"/>
    <property type="match status" value="1"/>
</dbReference>
<gene>
    <name evidence="2" type="ORF">TSUD_402340</name>
</gene>
<organism evidence="2 3">
    <name type="scientific">Trifolium subterraneum</name>
    <name type="common">Subterranean clover</name>
    <dbReference type="NCBI Taxonomy" id="3900"/>
    <lineage>
        <taxon>Eukaryota</taxon>
        <taxon>Viridiplantae</taxon>
        <taxon>Streptophyta</taxon>
        <taxon>Embryophyta</taxon>
        <taxon>Tracheophyta</taxon>
        <taxon>Spermatophyta</taxon>
        <taxon>Magnoliopsida</taxon>
        <taxon>eudicotyledons</taxon>
        <taxon>Gunneridae</taxon>
        <taxon>Pentapetalae</taxon>
        <taxon>rosids</taxon>
        <taxon>fabids</taxon>
        <taxon>Fabales</taxon>
        <taxon>Fabaceae</taxon>
        <taxon>Papilionoideae</taxon>
        <taxon>50 kb inversion clade</taxon>
        <taxon>NPAAA clade</taxon>
        <taxon>Hologalegina</taxon>
        <taxon>IRL clade</taxon>
        <taxon>Trifolieae</taxon>
        <taxon>Trifolium</taxon>
    </lineage>
</organism>
<keyword evidence="3" id="KW-1185">Reference proteome</keyword>
<dbReference type="OrthoDB" id="1436613at2759"/>
<dbReference type="SUPFAM" id="SSF53098">
    <property type="entry name" value="Ribonuclease H-like"/>
    <property type="match status" value="1"/>
</dbReference>
<accession>A0A2Z6PM30</accession>
<sequence length="299" mass="33904">MRIAHMMCDHCRVFEETSLHVLRDCDVAKEIWMVVVPRSVRSAFFGGDLSHWFSINLDGELVGINDINWPEFWATVCYFLWNWRNREYHDNSFTRPVQPVQVIMQRCREYKLAARASRVVTSVPRINVMIGWEPPSQGWVKLNTDGARKNERVAGCGGIIRNNIGDWIGGFAKHVGSCSAFVAELWGVLEGLNYAWKLGFKKVELEIDSAIVVDAVNSGETNSAMGIALIRSIRRIIALNWNVKVYHSYRESNLCADAFANLGCALDENIVFFDTCSSQIRNLLFADISGHTTLRLIPM</sequence>
<dbReference type="Gene3D" id="3.30.420.10">
    <property type="entry name" value="Ribonuclease H-like superfamily/Ribonuclease H"/>
    <property type="match status" value="1"/>
</dbReference>
<dbReference type="CDD" id="cd06222">
    <property type="entry name" value="RNase_H_like"/>
    <property type="match status" value="1"/>
</dbReference>
<dbReference type="InterPro" id="IPR002156">
    <property type="entry name" value="RNaseH_domain"/>
</dbReference>
<dbReference type="PANTHER" id="PTHR47723:SF13">
    <property type="entry name" value="PUTATIVE-RELATED"/>
    <property type="match status" value="1"/>
</dbReference>
<proteinExistence type="predicted"/>
<evidence type="ECO:0000313" key="3">
    <source>
        <dbReference type="Proteomes" id="UP000242715"/>
    </source>
</evidence>
<protein>
    <recommendedName>
        <fullName evidence="1">RNase H type-1 domain-containing protein</fullName>
    </recommendedName>
</protein>
<feature type="domain" description="RNase H type-1" evidence="1">
    <location>
        <begin position="136"/>
        <end position="265"/>
    </location>
</feature>
<dbReference type="GO" id="GO:0004523">
    <property type="term" value="F:RNA-DNA hybrid ribonuclease activity"/>
    <property type="evidence" value="ECO:0007669"/>
    <property type="project" value="InterPro"/>
</dbReference>